<dbReference type="Gene3D" id="1.10.287.950">
    <property type="entry name" value="Methyl-accepting chemotaxis protein"/>
    <property type="match status" value="1"/>
</dbReference>
<evidence type="ECO:0000256" key="3">
    <source>
        <dbReference type="PROSITE-ProRule" id="PRU00284"/>
    </source>
</evidence>
<comment type="caution">
    <text evidence="5">The sequence shown here is derived from an EMBL/GenBank/DDBJ whole genome shotgun (WGS) entry which is preliminary data.</text>
</comment>
<reference evidence="5 6" key="1">
    <citation type="journal article" date="2011" name="EMBO J.">
        <title>Structural diversity of bacterial flagellar motors.</title>
        <authorList>
            <person name="Chen S."/>
            <person name="Beeby M."/>
            <person name="Murphy G.E."/>
            <person name="Leadbetter J.R."/>
            <person name="Hendrixson D.R."/>
            <person name="Briegel A."/>
            <person name="Li Z."/>
            <person name="Shi J."/>
            <person name="Tocheva E.I."/>
            <person name="Muller A."/>
            <person name="Dobro M.J."/>
            <person name="Jensen G.J."/>
        </authorList>
    </citation>
    <scope>NUCLEOTIDE SEQUENCE [LARGE SCALE GENOMIC DNA]</scope>
    <source>
        <strain evidence="5 6">DSM 6540</strain>
    </source>
</reference>
<dbReference type="PANTHER" id="PTHR43531:SF11">
    <property type="entry name" value="METHYL-ACCEPTING CHEMOTAXIS PROTEIN 3"/>
    <property type="match status" value="1"/>
</dbReference>
<dbReference type="GO" id="GO:0006935">
    <property type="term" value="P:chemotaxis"/>
    <property type="evidence" value="ECO:0007669"/>
    <property type="project" value="UniProtKB-KW"/>
</dbReference>
<name>F7NMG7_9FIRM</name>
<dbReference type="SMART" id="SM00283">
    <property type="entry name" value="MA"/>
    <property type="match status" value="1"/>
</dbReference>
<evidence type="ECO:0000313" key="5">
    <source>
        <dbReference type="EMBL" id="EGO62765.1"/>
    </source>
</evidence>
<dbReference type="eggNOG" id="COG0840">
    <property type="taxonomic scope" value="Bacteria"/>
</dbReference>
<evidence type="ECO:0000256" key="2">
    <source>
        <dbReference type="ARBA" id="ARBA00029447"/>
    </source>
</evidence>
<proteinExistence type="inferred from homology"/>
<sequence>MIRGEAGEIRLLRLISIGEGKGDKVNAQNWAISERHEAEDNMMILQEFFHVLPIVKELVRGDITMAVCDREKYIFSLINPKINTGVQAGMPLKPGTAIVRAIDEGRVVYMRGDREIFGVPYIGAAAPIFSQEGQVVGAVAFVESVDVQDAMTHLASELSTAITTIASTMEEVSAQTQEVAVANKALVKLSYDSGIRVQETKRVLDMIKNVAGQTNLLGLNAAIEAARVGEQGRGFAVVANEIRNLADSSAASVQKIADIIKSIQSDSQNNQEKLVNIDEMTSQIAEAINHVAEAVQAVRATASKLDDVAESLKSQN</sequence>
<keyword evidence="6" id="KW-1185">Reference proteome</keyword>
<evidence type="ECO:0000313" key="6">
    <source>
        <dbReference type="Proteomes" id="UP000003240"/>
    </source>
</evidence>
<dbReference type="EMBL" id="AFGF01000170">
    <property type="protein sequence ID" value="EGO62765.1"/>
    <property type="molecule type" value="Genomic_DNA"/>
</dbReference>
<organism evidence="5 6">
    <name type="scientific">Acetonema longum DSM 6540</name>
    <dbReference type="NCBI Taxonomy" id="1009370"/>
    <lineage>
        <taxon>Bacteria</taxon>
        <taxon>Bacillati</taxon>
        <taxon>Bacillota</taxon>
        <taxon>Negativicutes</taxon>
        <taxon>Acetonemataceae</taxon>
        <taxon>Acetonema</taxon>
    </lineage>
</organism>
<dbReference type="STRING" id="1009370.ALO_16487"/>
<protein>
    <submittedName>
        <fullName evidence="5">Methyl-accepting chemotaxis sensory transducer</fullName>
    </submittedName>
</protein>
<dbReference type="GO" id="GO:0007165">
    <property type="term" value="P:signal transduction"/>
    <property type="evidence" value="ECO:0007669"/>
    <property type="project" value="UniProtKB-KW"/>
</dbReference>
<evidence type="ECO:0000256" key="1">
    <source>
        <dbReference type="ARBA" id="ARBA00022500"/>
    </source>
</evidence>
<dbReference type="AlphaFoldDB" id="F7NMG7"/>
<evidence type="ECO:0000259" key="4">
    <source>
        <dbReference type="PROSITE" id="PS50111"/>
    </source>
</evidence>
<dbReference type="Pfam" id="PF00015">
    <property type="entry name" value="MCPsignal"/>
    <property type="match status" value="1"/>
</dbReference>
<dbReference type="SUPFAM" id="SSF103190">
    <property type="entry name" value="Sensory domain-like"/>
    <property type="match status" value="1"/>
</dbReference>
<dbReference type="InterPro" id="IPR029151">
    <property type="entry name" value="Sensor-like_sf"/>
</dbReference>
<dbReference type="InterPro" id="IPR051310">
    <property type="entry name" value="MCP_chemotaxis"/>
</dbReference>
<dbReference type="Proteomes" id="UP000003240">
    <property type="component" value="Unassembled WGS sequence"/>
</dbReference>
<accession>F7NMG7</accession>
<comment type="similarity">
    <text evidence="2">Belongs to the methyl-accepting chemotaxis (MCP) protein family.</text>
</comment>
<keyword evidence="1" id="KW-0145">Chemotaxis</keyword>
<keyword evidence="3" id="KW-0807">Transducer</keyword>
<feature type="domain" description="Methyl-accepting transducer" evidence="4">
    <location>
        <begin position="196"/>
        <end position="316"/>
    </location>
</feature>
<dbReference type="SUPFAM" id="SSF58104">
    <property type="entry name" value="Methyl-accepting chemotaxis protein (MCP) signaling domain"/>
    <property type="match status" value="1"/>
</dbReference>
<dbReference type="PANTHER" id="PTHR43531">
    <property type="entry name" value="PROTEIN ICFG"/>
    <property type="match status" value="1"/>
</dbReference>
<dbReference type="GO" id="GO:0004888">
    <property type="term" value="F:transmembrane signaling receptor activity"/>
    <property type="evidence" value="ECO:0007669"/>
    <property type="project" value="TreeGrafter"/>
</dbReference>
<dbReference type="PROSITE" id="PS50111">
    <property type="entry name" value="CHEMOTAXIS_TRANSDUC_2"/>
    <property type="match status" value="1"/>
</dbReference>
<dbReference type="GO" id="GO:0005886">
    <property type="term" value="C:plasma membrane"/>
    <property type="evidence" value="ECO:0007669"/>
    <property type="project" value="TreeGrafter"/>
</dbReference>
<dbReference type="InterPro" id="IPR004089">
    <property type="entry name" value="MCPsignal_dom"/>
</dbReference>
<gene>
    <name evidence="5" type="ORF">ALO_16487</name>
</gene>